<evidence type="ECO:0000259" key="4">
    <source>
        <dbReference type="Pfam" id="PF22725"/>
    </source>
</evidence>
<organism evidence="5 6">
    <name type="scientific">Solibacillus merdavium</name>
    <dbReference type="NCBI Taxonomy" id="2762218"/>
    <lineage>
        <taxon>Bacteria</taxon>
        <taxon>Bacillati</taxon>
        <taxon>Bacillota</taxon>
        <taxon>Bacilli</taxon>
        <taxon>Bacillales</taxon>
        <taxon>Caryophanaceae</taxon>
        <taxon>Solibacillus</taxon>
    </lineage>
</organism>
<evidence type="ECO:0000259" key="3">
    <source>
        <dbReference type="Pfam" id="PF01408"/>
    </source>
</evidence>
<dbReference type="Pfam" id="PF22725">
    <property type="entry name" value="GFO_IDH_MocA_C3"/>
    <property type="match status" value="1"/>
</dbReference>
<dbReference type="Proteomes" id="UP000600565">
    <property type="component" value="Unassembled WGS sequence"/>
</dbReference>
<evidence type="ECO:0000313" key="5">
    <source>
        <dbReference type="EMBL" id="MBD8034356.1"/>
    </source>
</evidence>
<dbReference type="SUPFAM" id="SSF51735">
    <property type="entry name" value="NAD(P)-binding Rossmann-fold domains"/>
    <property type="match status" value="1"/>
</dbReference>
<keyword evidence="2" id="KW-0560">Oxidoreductase</keyword>
<gene>
    <name evidence="5" type="ORF">H9632_14890</name>
</gene>
<evidence type="ECO:0000256" key="2">
    <source>
        <dbReference type="ARBA" id="ARBA00023002"/>
    </source>
</evidence>
<accession>A0ABR8XQY0</accession>
<keyword evidence="6" id="KW-1185">Reference proteome</keyword>
<proteinExistence type="inferred from homology"/>
<name>A0ABR8XQY0_9BACL</name>
<feature type="domain" description="GFO/IDH/MocA-like oxidoreductase" evidence="4">
    <location>
        <begin position="132"/>
        <end position="248"/>
    </location>
</feature>
<dbReference type="EMBL" id="JACSPW010000015">
    <property type="protein sequence ID" value="MBD8034356.1"/>
    <property type="molecule type" value="Genomic_DNA"/>
</dbReference>
<dbReference type="Pfam" id="PF01408">
    <property type="entry name" value="GFO_IDH_MocA"/>
    <property type="match status" value="1"/>
</dbReference>
<sequence>MNAVKWGILSTANIAQTQLIPAIRRAENAEVIAIASRGPKVHAIAENLGIKRAYESYEELLNDQEVEVIYIPLPNNLHKEWVIKAAKAGKHILCEKPAALNEAELEEMITVCNEENVQFMEAFMYQFHPQHMRVKEVIDSGEIGEVKLFKSSHSFYLTDSKGDIRMDAEKGGGAIWDVGCYSVHAMQLILGKEVKSLSFKRIIDSKTTVDVSAFGIVELENGIHGMIDCSFDMTERNEYEIVGTKGTVKVKNAFRPDRLSGNGQITINTLTTERIEQTGGDIYKQEVEYFSDAVRTNGDLTVQHNYSRKNVGVLHAIQQSVITNQQIVLADYVCND</sequence>
<evidence type="ECO:0000256" key="1">
    <source>
        <dbReference type="ARBA" id="ARBA00010928"/>
    </source>
</evidence>
<comment type="caution">
    <text evidence="5">The sequence shown here is derived from an EMBL/GenBank/DDBJ whole genome shotgun (WGS) entry which is preliminary data.</text>
</comment>
<dbReference type="InterPro" id="IPR000683">
    <property type="entry name" value="Gfo/Idh/MocA-like_OxRdtase_N"/>
</dbReference>
<dbReference type="Gene3D" id="3.40.50.720">
    <property type="entry name" value="NAD(P)-binding Rossmann-like Domain"/>
    <property type="match status" value="1"/>
</dbReference>
<dbReference type="Gene3D" id="3.30.360.10">
    <property type="entry name" value="Dihydrodipicolinate Reductase, domain 2"/>
    <property type="match status" value="1"/>
</dbReference>
<dbReference type="InterPro" id="IPR050984">
    <property type="entry name" value="Gfo/Idh/MocA_domain"/>
</dbReference>
<dbReference type="InterPro" id="IPR036291">
    <property type="entry name" value="NAD(P)-bd_dom_sf"/>
</dbReference>
<reference evidence="5 6" key="1">
    <citation type="submission" date="2020-08" db="EMBL/GenBank/DDBJ databases">
        <title>A Genomic Blueprint of the Chicken Gut Microbiome.</title>
        <authorList>
            <person name="Gilroy R."/>
            <person name="Ravi A."/>
            <person name="Getino M."/>
            <person name="Pursley I."/>
            <person name="Horton D.L."/>
            <person name="Alikhan N.-F."/>
            <person name="Baker D."/>
            <person name="Gharbi K."/>
            <person name="Hall N."/>
            <person name="Watson M."/>
            <person name="Adriaenssens E.M."/>
            <person name="Foster-Nyarko E."/>
            <person name="Jarju S."/>
            <person name="Secka A."/>
            <person name="Antonio M."/>
            <person name="Oren A."/>
            <person name="Chaudhuri R."/>
            <person name="La Ragione R.M."/>
            <person name="Hildebrand F."/>
            <person name="Pallen M.J."/>
        </authorList>
    </citation>
    <scope>NUCLEOTIDE SEQUENCE [LARGE SCALE GENOMIC DNA]</scope>
    <source>
        <strain evidence="5 6">Sa1YVA6</strain>
    </source>
</reference>
<dbReference type="SUPFAM" id="SSF55347">
    <property type="entry name" value="Glyceraldehyde-3-phosphate dehydrogenase-like, C-terminal domain"/>
    <property type="match status" value="1"/>
</dbReference>
<feature type="domain" description="Gfo/Idh/MocA-like oxidoreductase N-terminal" evidence="3">
    <location>
        <begin position="5"/>
        <end position="122"/>
    </location>
</feature>
<dbReference type="PANTHER" id="PTHR22604:SF105">
    <property type="entry name" value="TRANS-1,2-DIHYDROBENZENE-1,2-DIOL DEHYDROGENASE"/>
    <property type="match status" value="1"/>
</dbReference>
<comment type="similarity">
    <text evidence="1">Belongs to the Gfo/Idh/MocA family.</text>
</comment>
<dbReference type="RefSeq" id="WP_191704855.1">
    <property type="nucleotide sequence ID" value="NZ_JACSPW010000015.1"/>
</dbReference>
<dbReference type="InterPro" id="IPR055170">
    <property type="entry name" value="GFO_IDH_MocA-like_dom"/>
</dbReference>
<protein>
    <submittedName>
        <fullName evidence="5">Gfo/Idh/MocA family oxidoreductase</fullName>
    </submittedName>
</protein>
<evidence type="ECO:0000313" key="6">
    <source>
        <dbReference type="Proteomes" id="UP000600565"/>
    </source>
</evidence>
<dbReference type="PANTHER" id="PTHR22604">
    <property type="entry name" value="OXIDOREDUCTASES"/>
    <property type="match status" value="1"/>
</dbReference>